<dbReference type="Gene3D" id="3.40.50.1820">
    <property type="entry name" value="alpha/beta hydrolase"/>
    <property type="match status" value="1"/>
</dbReference>
<dbReference type="InterPro" id="IPR050300">
    <property type="entry name" value="GDXG_lipolytic_enzyme"/>
</dbReference>
<protein>
    <submittedName>
        <fullName evidence="4">Alpha/beta hydrolase</fullName>
    </submittedName>
</protein>
<dbReference type="SUPFAM" id="SSF53474">
    <property type="entry name" value="alpha/beta-Hydrolases"/>
    <property type="match status" value="1"/>
</dbReference>
<organism evidence="4 5">
    <name type="scientific">Neiella litorisoli</name>
    <dbReference type="NCBI Taxonomy" id="2771431"/>
    <lineage>
        <taxon>Bacteria</taxon>
        <taxon>Pseudomonadati</taxon>
        <taxon>Pseudomonadota</taxon>
        <taxon>Gammaproteobacteria</taxon>
        <taxon>Alteromonadales</taxon>
        <taxon>Echinimonadaceae</taxon>
        <taxon>Neiella</taxon>
    </lineage>
</organism>
<evidence type="ECO:0000259" key="3">
    <source>
        <dbReference type="Pfam" id="PF20434"/>
    </source>
</evidence>
<keyword evidence="5" id="KW-1185">Reference proteome</keyword>
<proteinExistence type="inferred from homology"/>
<name>A0A8J6QPH1_9GAMM</name>
<dbReference type="InterPro" id="IPR049492">
    <property type="entry name" value="BD-FAE-like_dom"/>
</dbReference>
<dbReference type="EMBL" id="JACXAF010000004">
    <property type="protein sequence ID" value="MBD1388641.1"/>
    <property type="molecule type" value="Genomic_DNA"/>
</dbReference>
<evidence type="ECO:0000256" key="1">
    <source>
        <dbReference type="ARBA" id="ARBA00010515"/>
    </source>
</evidence>
<accession>A0A8J6QPH1</accession>
<dbReference type="Pfam" id="PF20434">
    <property type="entry name" value="BD-FAE"/>
    <property type="match status" value="1"/>
</dbReference>
<dbReference type="PANTHER" id="PTHR48081">
    <property type="entry name" value="AB HYDROLASE SUPERFAMILY PROTEIN C4A8.06C"/>
    <property type="match status" value="1"/>
</dbReference>
<dbReference type="PANTHER" id="PTHR48081:SF30">
    <property type="entry name" value="ACETYL-HYDROLASE LIPR-RELATED"/>
    <property type="match status" value="1"/>
</dbReference>
<keyword evidence="2 4" id="KW-0378">Hydrolase</keyword>
<evidence type="ECO:0000313" key="5">
    <source>
        <dbReference type="Proteomes" id="UP000638014"/>
    </source>
</evidence>
<comment type="similarity">
    <text evidence="1">Belongs to the 'GDXG' lipolytic enzyme family.</text>
</comment>
<reference evidence="4" key="1">
    <citation type="submission" date="2020-09" db="EMBL/GenBank/DDBJ databases">
        <title>A novel bacterium of genus Neiella, isolated from South China Sea.</title>
        <authorList>
            <person name="Huang H."/>
            <person name="Mo K."/>
            <person name="Hu Y."/>
        </authorList>
    </citation>
    <scope>NUCLEOTIDE SEQUENCE</scope>
    <source>
        <strain evidence="4">HB171785</strain>
    </source>
</reference>
<dbReference type="InterPro" id="IPR029058">
    <property type="entry name" value="AB_hydrolase_fold"/>
</dbReference>
<dbReference type="Proteomes" id="UP000638014">
    <property type="component" value="Unassembled WGS sequence"/>
</dbReference>
<feature type="domain" description="BD-FAE-like" evidence="3">
    <location>
        <begin position="3"/>
        <end position="204"/>
    </location>
</feature>
<comment type="caution">
    <text evidence="4">The sequence shown here is derived from an EMBL/GenBank/DDBJ whole genome shotgun (WGS) entry which is preliminary data.</text>
</comment>
<gene>
    <name evidence="4" type="ORF">IC617_04295</name>
</gene>
<sequence>MNEPAPLAIYIHGGGFKGGSHDKVWGNYVKRFLEAGVHHISIEYRFLRHAEFPAPHQDVQRALQFIRSKANEWGIDKRRIAAYGGSAGGQLVTYLAWHDDLANPQSDDPIARESTRLTAVAAKGVQSTMDLNWWLENLPGYDKSFHKDYWRSGSPMSTPQARKLIDKLSVINLISADDPPTLLIYKSNPDDPIPNKSPKALKSWVTHHVNFGIALENKLKANGVEVHLDYPKKRSTFGDDIPAFLLHHLKK</sequence>
<evidence type="ECO:0000256" key="2">
    <source>
        <dbReference type="ARBA" id="ARBA00022801"/>
    </source>
</evidence>
<evidence type="ECO:0000313" key="4">
    <source>
        <dbReference type="EMBL" id="MBD1388641.1"/>
    </source>
</evidence>
<dbReference type="GO" id="GO:0004806">
    <property type="term" value="F:triacylglycerol lipase activity"/>
    <property type="evidence" value="ECO:0007669"/>
    <property type="project" value="TreeGrafter"/>
</dbReference>
<dbReference type="AlphaFoldDB" id="A0A8J6QPH1"/>